<dbReference type="InterPro" id="IPR012292">
    <property type="entry name" value="Globin/Proto"/>
</dbReference>
<dbReference type="GO" id="GO:0043177">
    <property type="term" value="F:organic acid binding"/>
    <property type="evidence" value="ECO:0007669"/>
    <property type="project" value="TreeGrafter"/>
</dbReference>
<dbReference type="CDD" id="cd08927">
    <property type="entry name" value="Hb-alpha-like"/>
    <property type="match status" value="1"/>
</dbReference>
<comment type="subunit">
    <text evidence="3">Heterotetramer of two alpha chains and two beta chains.</text>
</comment>
<dbReference type="FunFam" id="1.10.490.10:FF:000002">
    <property type="entry name" value="Hemoglobin subunit alpha"/>
    <property type="match status" value="1"/>
</dbReference>
<dbReference type="GO" id="GO:0005344">
    <property type="term" value="F:oxygen carrier activity"/>
    <property type="evidence" value="ECO:0007669"/>
    <property type="project" value="UniProtKB-KW"/>
</dbReference>
<dbReference type="Ensembl" id="ENSAMET00000042934.1">
    <property type="protein sequence ID" value="ENSAMEP00000035408.1"/>
    <property type="gene ID" value="ENSAMEG00000030761.1"/>
</dbReference>
<dbReference type="GO" id="GO:0004601">
    <property type="term" value="F:peroxidase activity"/>
    <property type="evidence" value="ECO:0007669"/>
    <property type="project" value="TreeGrafter"/>
</dbReference>
<organism evidence="11 12">
    <name type="scientific">Ailuropoda melanoleuca</name>
    <name type="common">Giant panda</name>
    <dbReference type="NCBI Taxonomy" id="9646"/>
    <lineage>
        <taxon>Eukaryota</taxon>
        <taxon>Metazoa</taxon>
        <taxon>Chordata</taxon>
        <taxon>Craniata</taxon>
        <taxon>Vertebrata</taxon>
        <taxon>Euteleostomi</taxon>
        <taxon>Mammalia</taxon>
        <taxon>Eutheria</taxon>
        <taxon>Laurasiatheria</taxon>
        <taxon>Carnivora</taxon>
        <taxon>Caniformia</taxon>
        <taxon>Ursidae</taxon>
        <taxon>Ailuropoda</taxon>
    </lineage>
</organism>
<reference evidence="11" key="2">
    <citation type="submission" date="2025-08" db="UniProtKB">
        <authorList>
            <consortium name="Ensembl"/>
        </authorList>
    </citation>
    <scope>IDENTIFICATION</scope>
</reference>
<keyword evidence="5 9" id="KW-0349">Heme</keyword>
<dbReference type="InParanoid" id="A0A7N5K6A8"/>
<dbReference type="GO" id="GO:0042744">
    <property type="term" value="P:hydrogen peroxide catabolic process"/>
    <property type="evidence" value="ECO:0007669"/>
    <property type="project" value="TreeGrafter"/>
</dbReference>
<dbReference type="Proteomes" id="UP000008912">
    <property type="component" value="Unassembled WGS sequence"/>
</dbReference>
<evidence type="ECO:0000313" key="11">
    <source>
        <dbReference type="Ensembl" id="ENSAMEP00000035408.1"/>
    </source>
</evidence>
<dbReference type="GeneTree" id="ENSGT00940000165231"/>
<comment type="function">
    <text evidence="1">Involved in oxygen transport from the lung to the various peripheral tissues.</text>
</comment>
<protein>
    <recommendedName>
        <fullName evidence="10">Globin domain-containing protein</fullName>
    </recommendedName>
</protein>
<proteinExistence type="inferred from homology"/>
<dbReference type="Pfam" id="PF00042">
    <property type="entry name" value="Globin"/>
    <property type="match status" value="1"/>
</dbReference>
<evidence type="ECO:0000256" key="6">
    <source>
        <dbReference type="ARBA" id="ARBA00022621"/>
    </source>
</evidence>
<dbReference type="PROSITE" id="PS01033">
    <property type="entry name" value="GLOBIN"/>
    <property type="match status" value="1"/>
</dbReference>
<keyword evidence="6 9" id="KW-0561">Oxygen transport</keyword>
<dbReference type="InterPro" id="IPR000971">
    <property type="entry name" value="Globin"/>
</dbReference>
<dbReference type="PRINTS" id="PR00612">
    <property type="entry name" value="ALPHAHAEM"/>
</dbReference>
<sequence>MVLNAEDRRLLQASVGKLDCRFEELGGDALNRLLIVYPRTKTYFSHFNLTPGSKDILHQGEKVAKALESALKHVDNIRGELCQLSDLHAYNLRVDPVNFQMLTKCFHVVLACHLRGEYNACTYLAWDKFMEQVSEVLSEKYR</sequence>
<dbReference type="GO" id="GO:0072562">
    <property type="term" value="C:blood microparticle"/>
    <property type="evidence" value="ECO:0007669"/>
    <property type="project" value="TreeGrafter"/>
</dbReference>
<dbReference type="AlphaFoldDB" id="A0A7N5K6A8"/>
<dbReference type="InterPro" id="IPR009050">
    <property type="entry name" value="Globin-like_sf"/>
</dbReference>
<dbReference type="PANTHER" id="PTHR11442">
    <property type="entry name" value="HEMOGLOBIN FAMILY MEMBER"/>
    <property type="match status" value="1"/>
</dbReference>
<dbReference type="SUPFAM" id="SSF46458">
    <property type="entry name" value="Globin-like"/>
    <property type="match status" value="1"/>
</dbReference>
<dbReference type="GO" id="GO:0031720">
    <property type="term" value="F:haptoglobin binding"/>
    <property type="evidence" value="ECO:0007669"/>
    <property type="project" value="TreeGrafter"/>
</dbReference>
<dbReference type="InterPro" id="IPR050056">
    <property type="entry name" value="Hemoglobin_oxygen_transport"/>
</dbReference>
<evidence type="ECO:0000256" key="1">
    <source>
        <dbReference type="ARBA" id="ARBA00003705"/>
    </source>
</evidence>
<evidence type="ECO:0000256" key="7">
    <source>
        <dbReference type="ARBA" id="ARBA00022723"/>
    </source>
</evidence>
<dbReference type="GO" id="GO:0031838">
    <property type="term" value="C:haptoglobin-hemoglobin complex"/>
    <property type="evidence" value="ECO:0007669"/>
    <property type="project" value="TreeGrafter"/>
</dbReference>
<keyword evidence="7" id="KW-0479">Metal-binding</keyword>
<dbReference type="GO" id="GO:0020037">
    <property type="term" value="F:heme binding"/>
    <property type="evidence" value="ECO:0007669"/>
    <property type="project" value="InterPro"/>
</dbReference>
<evidence type="ECO:0000256" key="2">
    <source>
        <dbReference type="ARBA" id="ARBA00008705"/>
    </source>
</evidence>
<evidence type="ECO:0000256" key="5">
    <source>
        <dbReference type="ARBA" id="ARBA00022617"/>
    </source>
</evidence>
<feature type="domain" description="Globin" evidence="10">
    <location>
        <begin position="2"/>
        <end position="142"/>
    </location>
</feature>
<keyword evidence="8" id="KW-0408">Iron</keyword>
<dbReference type="PANTHER" id="PTHR11442:SF48">
    <property type="entry name" value="HEMOGLOBIN SUBUNIT ALPHA"/>
    <property type="match status" value="1"/>
</dbReference>
<keyword evidence="12" id="KW-1185">Reference proteome</keyword>
<evidence type="ECO:0000256" key="3">
    <source>
        <dbReference type="ARBA" id="ARBA00011125"/>
    </source>
</evidence>
<dbReference type="Gene3D" id="1.10.490.10">
    <property type="entry name" value="Globins"/>
    <property type="match status" value="1"/>
</dbReference>
<keyword evidence="4 9" id="KW-0813">Transport</keyword>
<evidence type="ECO:0000313" key="12">
    <source>
        <dbReference type="Proteomes" id="UP000008912"/>
    </source>
</evidence>
<comment type="similarity">
    <text evidence="2 9">Belongs to the globin family.</text>
</comment>
<reference evidence="11 12" key="1">
    <citation type="journal article" date="2010" name="Nature">
        <title>The sequence and de novo assembly of the giant panda genome.</title>
        <authorList>
            <person name="Li R."/>
            <person name="Fan W."/>
            <person name="Tian G."/>
            <person name="Zhu H."/>
            <person name="He L."/>
            <person name="Cai J."/>
            <person name="Huang Q."/>
            <person name="Cai Q."/>
            <person name="Li B."/>
            <person name="Bai Y."/>
            <person name="Zhang Z."/>
            <person name="Zhang Y."/>
            <person name="Wang W."/>
            <person name="Li J."/>
            <person name="Wei F."/>
            <person name="Li H."/>
            <person name="Jian M."/>
            <person name="Li J."/>
            <person name="Zhang Z."/>
            <person name="Nielsen R."/>
            <person name="Li D."/>
            <person name="Gu W."/>
            <person name="Yang Z."/>
            <person name="Xuan Z."/>
            <person name="Ryder O.A."/>
            <person name="Leung F.C."/>
            <person name="Zhou Y."/>
            <person name="Cao J."/>
            <person name="Sun X."/>
            <person name="Fu Y."/>
            <person name="Fang X."/>
            <person name="Guo X."/>
            <person name="Wang B."/>
            <person name="Hou R."/>
            <person name="Shen F."/>
            <person name="Mu B."/>
            <person name="Ni P."/>
            <person name="Lin R."/>
            <person name="Qian W."/>
            <person name="Wang G."/>
            <person name="Yu C."/>
            <person name="Nie W."/>
            <person name="Wang J."/>
            <person name="Wu Z."/>
            <person name="Liang H."/>
            <person name="Min J."/>
            <person name="Wu Q."/>
            <person name="Cheng S."/>
            <person name="Ruan J."/>
            <person name="Wang M."/>
            <person name="Shi Z."/>
            <person name="Wen M."/>
            <person name="Liu B."/>
            <person name="Ren X."/>
            <person name="Zheng H."/>
            <person name="Dong D."/>
            <person name="Cook K."/>
            <person name="Shan G."/>
            <person name="Zhang H."/>
            <person name="Kosiol C."/>
            <person name="Xie X."/>
            <person name="Lu Z."/>
            <person name="Zheng H."/>
            <person name="Li Y."/>
            <person name="Steiner C.C."/>
            <person name="Lam T.T."/>
            <person name="Lin S."/>
            <person name="Zhang Q."/>
            <person name="Li G."/>
            <person name="Tian J."/>
            <person name="Gong T."/>
            <person name="Liu H."/>
            <person name="Zhang D."/>
            <person name="Fang L."/>
            <person name="Ye C."/>
            <person name="Zhang J."/>
            <person name="Hu W."/>
            <person name="Xu A."/>
            <person name="Ren Y."/>
            <person name="Zhang G."/>
            <person name="Bruford M.W."/>
            <person name="Li Q."/>
            <person name="Ma L."/>
            <person name="Guo Y."/>
            <person name="An N."/>
            <person name="Hu Y."/>
            <person name="Zheng Y."/>
            <person name="Shi Y."/>
            <person name="Li Z."/>
            <person name="Liu Q."/>
            <person name="Chen Y."/>
            <person name="Zhao J."/>
            <person name="Qu N."/>
            <person name="Zhao S."/>
            <person name="Tian F."/>
            <person name="Wang X."/>
            <person name="Wang H."/>
            <person name="Xu L."/>
            <person name="Liu X."/>
            <person name="Vinar T."/>
            <person name="Wang Y."/>
            <person name="Lam T.W."/>
            <person name="Yiu S.M."/>
            <person name="Liu S."/>
            <person name="Zhang H."/>
            <person name="Li D."/>
            <person name="Huang Y."/>
            <person name="Wang X."/>
            <person name="Yang G."/>
            <person name="Jiang Z."/>
            <person name="Wang J."/>
            <person name="Qin N."/>
            <person name="Li L."/>
            <person name="Li J."/>
            <person name="Bolund L."/>
            <person name="Kristiansen K."/>
            <person name="Wong G.K."/>
            <person name="Olson M."/>
            <person name="Zhang X."/>
            <person name="Li S."/>
            <person name="Yang H."/>
            <person name="Wang J."/>
            <person name="Wang J."/>
        </authorList>
    </citation>
    <scope>NUCLEOTIDE SEQUENCE [LARGE SCALE GENOMIC DNA]</scope>
</reference>
<dbReference type="GO" id="GO:0019825">
    <property type="term" value="F:oxygen binding"/>
    <property type="evidence" value="ECO:0007669"/>
    <property type="project" value="InterPro"/>
</dbReference>
<accession>A0A7N5K6A8</accession>
<evidence type="ECO:0000256" key="9">
    <source>
        <dbReference type="RuleBase" id="RU000356"/>
    </source>
</evidence>
<reference evidence="11" key="3">
    <citation type="submission" date="2025-09" db="UniProtKB">
        <authorList>
            <consortium name="Ensembl"/>
        </authorList>
    </citation>
    <scope>IDENTIFICATION</scope>
</reference>
<dbReference type="GO" id="GO:0046872">
    <property type="term" value="F:metal ion binding"/>
    <property type="evidence" value="ECO:0007669"/>
    <property type="project" value="UniProtKB-KW"/>
</dbReference>
<evidence type="ECO:0000256" key="4">
    <source>
        <dbReference type="ARBA" id="ARBA00022448"/>
    </source>
</evidence>
<name>A0A7N5K6A8_AILME</name>
<dbReference type="GO" id="GO:0005833">
    <property type="term" value="C:hemoglobin complex"/>
    <property type="evidence" value="ECO:0007669"/>
    <property type="project" value="InterPro"/>
</dbReference>
<evidence type="ECO:0000256" key="8">
    <source>
        <dbReference type="ARBA" id="ARBA00023004"/>
    </source>
</evidence>
<evidence type="ECO:0000259" key="10">
    <source>
        <dbReference type="PROSITE" id="PS01033"/>
    </source>
</evidence>
<dbReference type="InterPro" id="IPR002338">
    <property type="entry name" value="Hemoglobin_a-typ"/>
</dbReference>